<comment type="caution">
    <text evidence="3">The sequence shown here is derived from an EMBL/GenBank/DDBJ whole genome shotgun (WGS) entry which is preliminary data.</text>
</comment>
<reference evidence="3 4" key="1">
    <citation type="journal article" date="2014" name="Antonie Van Leeuwenhoek">
        <title>Hyphomonas beringensis sp. nov. and Hyphomonas chukchiensis sp. nov., isolated from surface seawater of the Bering Sea and Chukchi Sea.</title>
        <authorList>
            <person name="Li C."/>
            <person name="Lai Q."/>
            <person name="Li G."/>
            <person name="Dong C."/>
            <person name="Wang J."/>
            <person name="Liao Y."/>
            <person name="Shao Z."/>
        </authorList>
    </citation>
    <scope>NUCLEOTIDE SEQUENCE [LARGE SCALE GENOMIC DNA]</scope>
    <source>
        <strain evidence="3 4">MHS-2</strain>
    </source>
</reference>
<dbReference type="RefSeq" id="WP_162173803.1">
    <property type="nucleotide sequence ID" value="NZ_ARYK01000003.1"/>
</dbReference>
<name>A0A059FR50_9PROT</name>
<dbReference type="Pfam" id="PF02517">
    <property type="entry name" value="Rce1-like"/>
    <property type="match status" value="1"/>
</dbReference>
<evidence type="ECO:0000313" key="4">
    <source>
        <dbReference type="Proteomes" id="UP000025171"/>
    </source>
</evidence>
<feature type="transmembrane region" description="Helical" evidence="1">
    <location>
        <begin position="122"/>
        <end position="141"/>
    </location>
</feature>
<dbReference type="GO" id="GO:0004175">
    <property type="term" value="F:endopeptidase activity"/>
    <property type="evidence" value="ECO:0007669"/>
    <property type="project" value="UniProtKB-ARBA"/>
</dbReference>
<keyword evidence="1" id="KW-0812">Transmembrane</keyword>
<proteinExistence type="predicted"/>
<dbReference type="EMBL" id="ARYK01000003">
    <property type="protein sequence ID" value="KCZ92996.1"/>
    <property type="molecule type" value="Genomic_DNA"/>
</dbReference>
<dbReference type="OrthoDB" id="9782250at2"/>
<dbReference type="InterPro" id="IPR003675">
    <property type="entry name" value="Rce1/LyrA-like_dom"/>
</dbReference>
<evidence type="ECO:0000256" key="1">
    <source>
        <dbReference type="SAM" id="Phobius"/>
    </source>
</evidence>
<feature type="transmembrane region" description="Helical" evidence="1">
    <location>
        <begin position="38"/>
        <end position="57"/>
    </location>
</feature>
<evidence type="ECO:0000313" key="3">
    <source>
        <dbReference type="EMBL" id="KCZ92996.1"/>
    </source>
</evidence>
<dbReference type="PANTHER" id="PTHR36435">
    <property type="entry name" value="SLR1288 PROTEIN"/>
    <property type="match status" value="1"/>
</dbReference>
<feature type="transmembrane region" description="Helical" evidence="1">
    <location>
        <begin position="148"/>
        <end position="168"/>
    </location>
</feature>
<dbReference type="PATRIC" id="fig|1280950.3.peg.1716"/>
<dbReference type="GO" id="GO:0080120">
    <property type="term" value="P:CAAX-box protein maturation"/>
    <property type="evidence" value="ECO:0007669"/>
    <property type="project" value="UniProtKB-ARBA"/>
</dbReference>
<dbReference type="PANTHER" id="PTHR36435:SF1">
    <property type="entry name" value="CAAX AMINO TERMINAL PROTEASE FAMILY PROTEIN"/>
    <property type="match status" value="1"/>
</dbReference>
<feature type="transmembrane region" description="Helical" evidence="1">
    <location>
        <begin position="199"/>
        <end position="216"/>
    </location>
</feature>
<dbReference type="eggNOG" id="COG1266">
    <property type="taxonomic scope" value="Bacteria"/>
</dbReference>
<accession>A0A059FR50</accession>
<gene>
    <name evidence="3" type="ORF">HJO_08572</name>
</gene>
<feature type="transmembrane region" description="Helical" evidence="1">
    <location>
        <begin position="78"/>
        <end position="102"/>
    </location>
</feature>
<organism evidence="3 4">
    <name type="scientific">Hyphomonas johnsonii MHS-2</name>
    <dbReference type="NCBI Taxonomy" id="1280950"/>
    <lineage>
        <taxon>Bacteria</taxon>
        <taxon>Pseudomonadati</taxon>
        <taxon>Pseudomonadota</taxon>
        <taxon>Alphaproteobacteria</taxon>
        <taxon>Hyphomonadales</taxon>
        <taxon>Hyphomonadaceae</taxon>
        <taxon>Hyphomonas</taxon>
    </lineage>
</organism>
<keyword evidence="4" id="KW-1185">Reference proteome</keyword>
<dbReference type="Proteomes" id="UP000025171">
    <property type="component" value="Unassembled WGS sequence"/>
</dbReference>
<feature type="domain" description="CAAX prenyl protease 2/Lysostaphin resistance protein A-like" evidence="2">
    <location>
        <begin position="122"/>
        <end position="211"/>
    </location>
</feature>
<feature type="transmembrane region" description="Helical" evidence="1">
    <location>
        <begin position="7"/>
        <end position="32"/>
    </location>
</feature>
<sequence length="219" mass="22588">MTKLSSMIWTAGVFAVAYQFLTFVPALALVVVMPSMPIIYVMGFAVLATGLLLVFILERKGVARTVIVPGDVSTVMAGVTVVTVIAAFFFAALVTGLLADLFGSQGLEVSEGFESMIGESSAIGLVLAVVLIGPVVEELIYRGLLMGVLLARGWTPVAAIALSAAVFAAQHIQYGWIGMVTVGIYGLALGALRIAGGGLFAPVLAHILINATATAFQGG</sequence>
<keyword evidence="1" id="KW-1133">Transmembrane helix</keyword>
<dbReference type="STRING" id="1280950.HJO_08572"/>
<dbReference type="InterPro" id="IPR052710">
    <property type="entry name" value="CAAX_protease"/>
</dbReference>
<protein>
    <submittedName>
        <fullName evidence="3">Abortive infection protein</fullName>
    </submittedName>
</protein>
<keyword evidence="1" id="KW-0472">Membrane</keyword>
<evidence type="ECO:0000259" key="2">
    <source>
        <dbReference type="Pfam" id="PF02517"/>
    </source>
</evidence>
<dbReference type="AlphaFoldDB" id="A0A059FR50"/>
<feature type="transmembrane region" description="Helical" evidence="1">
    <location>
        <begin position="174"/>
        <end position="192"/>
    </location>
</feature>